<proteinExistence type="predicted"/>
<evidence type="ECO:0000313" key="1">
    <source>
        <dbReference type="EMBL" id="EYC43259.1"/>
    </source>
</evidence>
<evidence type="ECO:0000313" key="2">
    <source>
        <dbReference type="Proteomes" id="UP000024635"/>
    </source>
</evidence>
<name>A0A016WTV4_9BILA</name>
<accession>A0A016WTV4</accession>
<reference evidence="2" key="1">
    <citation type="journal article" date="2015" name="Nat. Genet.">
        <title>The genome and transcriptome of the zoonotic hookworm Ancylostoma ceylanicum identify infection-specific gene families.</title>
        <authorList>
            <person name="Schwarz E.M."/>
            <person name="Hu Y."/>
            <person name="Antoshechkin I."/>
            <person name="Miller M.M."/>
            <person name="Sternberg P.W."/>
            <person name="Aroian R.V."/>
        </authorList>
    </citation>
    <scope>NUCLEOTIDE SEQUENCE</scope>
    <source>
        <strain evidence="2">HY135</strain>
    </source>
</reference>
<dbReference type="EMBL" id="JARK01000098">
    <property type="protein sequence ID" value="EYC43259.1"/>
    <property type="molecule type" value="Genomic_DNA"/>
</dbReference>
<dbReference type="Proteomes" id="UP000024635">
    <property type="component" value="Unassembled WGS sequence"/>
</dbReference>
<sequence length="98" mass="11872">MWMRMQKLLSATKKANKMHVLYVYYTHVVHSNDNDMLTYVFYVSATNEGDNDEIHNHRFVRNCFYKLIKARLLYFVMKRQLKPLDIARSQLKHIKKGY</sequence>
<keyword evidence="2" id="KW-1185">Reference proteome</keyword>
<comment type="caution">
    <text evidence="1">The sequence shown here is derived from an EMBL/GenBank/DDBJ whole genome shotgun (WGS) entry which is preliminary data.</text>
</comment>
<organism evidence="1 2">
    <name type="scientific">Ancylostoma ceylanicum</name>
    <dbReference type="NCBI Taxonomy" id="53326"/>
    <lineage>
        <taxon>Eukaryota</taxon>
        <taxon>Metazoa</taxon>
        <taxon>Ecdysozoa</taxon>
        <taxon>Nematoda</taxon>
        <taxon>Chromadorea</taxon>
        <taxon>Rhabditida</taxon>
        <taxon>Rhabditina</taxon>
        <taxon>Rhabditomorpha</taxon>
        <taxon>Strongyloidea</taxon>
        <taxon>Ancylostomatidae</taxon>
        <taxon>Ancylostomatinae</taxon>
        <taxon>Ancylostoma</taxon>
    </lineage>
</organism>
<dbReference type="AlphaFoldDB" id="A0A016WTV4"/>
<gene>
    <name evidence="1" type="primary">Acey_s0498.g2519</name>
    <name evidence="1" type="ORF">Y032_0498g2519</name>
</gene>
<protein>
    <submittedName>
        <fullName evidence="1">Uncharacterized protein</fullName>
    </submittedName>
</protein>